<dbReference type="PANTHER" id="PTHR12302:SF3">
    <property type="entry name" value="SERINE_THREONINE-PROTEIN KINASE 31"/>
    <property type="match status" value="1"/>
</dbReference>
<evidence type="ECO:0000256" key="2">
    <source>
        <dbReference type="ARBA" id="ARBA00022722"/>
    </source>
</evidence>
<dbReference type="AlphaFoldDB" id="A0A9P6H1D8"/>
<proteinExistence type="inferred from homology"/>
<feature type="domain" description="TNase-like" evidence="7">
    <location>
        <begin position="51"/>
        <end position="197"/>
    </location>
</feature>
<keyword evidence="3 8" id="KW-0255">Endonuclease</keyword>
<dbReference type="EMBL" id="SBJO01000015">
    <property type="protein sequence ID" value="KAF9764596.1"/>
    <property type="molecule type" value="Genomic_DNA"/>
</dbReference>
<evidence type="ECO:0000256" key="4">
    <source>
        <dbReference type="ARBA" id="ARBA00022801"/>
    </source>
</evidence>
<comment type="similarity">
    <text evidence="1">Belongs to the LCL3 family.</text>
</comment>
<name>A0A9P6H1D8_9MICR</name>
<dbReference type="OrthoDB" id="430293at2759"/>
<dbReference type="SUPFAM" id="SSF50199">
    <property type="entry name" value="Staphylococcal nuclease"/>
    <property type="match status" value="1"/>
</dbReference>
<reference evidence="8 9" key="1">
    <citation type="journal article" date="2020" name="Genome Biol. Evol.">
        <title>Comparative genomics of strictly vertically transmitted, feminizing microsporidia endosymbionts of amphipod crustaceans.</title>
        <authorList>
            <person name="Cormier A."/>
            <person name="Chebbi M.A."/>
            <person name="Giraud I."/>
            <person name="Wattier R."/>
            <person name="Teixeira M."/>
            <person name="Gilbert C."/>
            <person name="Rigaud T."/>
            <person name="Cordaux R."/>
        </authorList>
    </citation>
    <scope>NUCLEOTIDE SEQUENCE [LARGE SCALE GENOMIC DNA]</scope>
    <source>
        <strain evidence="8 9">Ou3-Ou53</strain>
    </source>
</reference>
<evidence type="ECO:0000313" key="8">
    <source>
        <dbReference type="EMBL" id="KAF9764596.1"/>
    </source>
</evidence>
<organism evidence="8 9">
    <name type="scientific">Nosema granulosis</name>
    <dbReference type="NCBI Taxonomy" id="83296"/>
    <lineage>
        <taxon>Eukaryota</taxon>
        <taxon>Fungi</taxon>
        <taxon>Fungi incertae sedis</taxon>
        <taxon>Microsporidia</taxon>
        <taxon>Nosematidae</taxon>
        <taxon>Nosema</taxon>
    </lineage>
</organism>
<dbReference type="PROSITE" id="PS50830">
    <property type="entry name" value="TNASE_3"/>
    <property type="match status" value="1"/>
</dbReference>
<evidence type="ECO:0000256" key="6">
    <source>
        <dbReference type="SAM" id="Phobius"/>
    </source>
</evidence>
<dbReference type="Gene3D" id="2.40.50.90">
    <property type="match status" value="1"/>
</dbReference>
<dbReference type="InterPro" id="IPR035437">
    <property type="entry name" value="SNase_OB-fold_sf"/>
</dbReference>
<comment type="caution">
    <text evidence="8">The sequence shown here is derived from an EMBL/GenBank/DDBJ whole genome shotgun (WGS) entry which is preliminary data.</text>
</comment>
<keyword evidence="9" id="KW-1185">Reference proteome</keyword>
<keyword evidence="6" id="KW-0812">Transmembrane</keyword>
<protein>
    <submittedName>
        <fullName evidence="8">Endonuclease LCL3</fullName>
    </submittedName>
</protein>
<accession>A0A9P6H1D8</accession>
<sequence length="218" mass="25057">MDNQARENVLKPEYILVSIFTLVIAFTIRYVYKINRRIGSLTDLPRNYLDYEIKGIVTSVADGDGFKLFHTPLLRSTVYKPSDPKLTIRLAGIDAPETRWYGTPEQPYALESKEYLASLILNKRVKIIIKGLDRYNRILAIVFVGSCFSSVNVNLKIIEEGYACVYVGRDGVYGGYKDEMIKIQKIAKDKKKGMWKLNNLVLPMEYKKNRKKKGTPYN</sequence>
<evidence type="ECO:0000256" key="1">
    <source>
        <dbReference type="ARBA" id="ARBA00005435"/>
    </source>
</evidence>
<evidence type="ECO:0000256" key="3">
    <source>
        <dbReference type="ARBA" id="ARBA00022759"/>
    </source>
</evidence>
<keyword evidence="6" id="KW-1133">Transmembrane helix</keyword>
<dbReference type="GO" id="GO:0016787">
    <property type="term" value="F:hydrolase activity"/>
    <property type="evidence" value="ECO:0007669"/>
    <property type="project" value="UniProtKB-KW"/>
</dbReference>
<dbReference type="InterPro" id="IPR016071">
    <property type="entry name" value="Staphylococal_nuclease_OB-fold"/>
</dbReference>
<feature type="transmembrane region" description="Helical" evidence="6">
    <location>
        <begin position="14"/>
        <end position="32"/>
    </location>
</feature>
<evidence type="ECO:0000313" key="9">
    <source>
        <dbReference type="Proteomes" id="UP000740883"/>
    </source>
</evidence>
<keyword evidence="5" id="KW-0106">Calcium</keyword>
<gene>
    <name evidence="8" type="primary">LCL3</name>
    <name evidence="8" type="ORF">NGRA_0427</name>
</gene>
<dbReference type="GO" id="GO:0005737">
    <property type="term" value="C:cytoplasm"/>
    <property type="evidence" value="ECO:0007669"/>
    <property type="project" value="TreeGrafter"/>
</dbReference>
<dbReference type="Pfam" id="PF00565">
    <property type="entry name" value="SNase"/>
    <property type="match status" value="1"/>
</dbReference>
<keyword evidence="6" id="KW-0472">Membrane</keyword>
<evidence type="ECO:0000256" key="5">
    <source>
        <dbReference type="ARBA" id="ARBA00022837"/>
    </source>
</evidence>
<dbReference type="SMART" id="SM00318">
    <property type="entry name" value="SNc"/>
    <property type="match status" value="1"/>
</dbReference>
<evidence type="ECO:0000259" key="7">
    <source>
        <dbReference type="PROSITE" id="PS50830"/>
    </source>
</evidence>
<keyword evidence="4" id="KW-0378">Hydrolase</keyword>
<dbReference type="GO" id="GO:0004519">
    <property type="term" value="F:endonuclease activity"/>
    <property type="evidence" value="ECO:0007669"/>
    <property type="project" value="UniProtKB-KW"/>
</dbReference>
<dbReference type="PANTHER" id="PTHR12302">
    <property type="entry name" value="EBNA2 BINDING PROTEIN P100"/>
    <property type="match status" value="1"/>
</dbReference>
<keyword evidence="2" id="KW-0540">Nuclease</keyword>
<dbReference type="Proteomes" id="UP000740883">
    <property type="component" value="Unassembled WGS sequence"/>
</dbReference>